<reference evidence="2" key="1">
    <citation type="submission" date="2014-09" db="EMBL/GenBank/DDBJ databases">
        <authorList>
            <person name="Magalhaes I.L.F."/>
            <person name="Oliveira U."/>
            <person name="Santos F.R."/>
            <person name="Vidigal T.H.D.A."/>
            <person name="Brescovit A.D."/>
            <person name="Santos A.J."/>
        </authorList>
    </citation>
    <scope>NUCLEOTIDE SEQUENCE</scope>
    <source>
        <tissue evidence="2">Shoot tissue taken approximately 20 cm above the soil surface</tissue>
    </source>
</reference>
<evidence type="ECO:0000256" key="1">
    <source>
        <dbReference type="SAM" id="Phobius"/>
    </source>
</evidence>
<evidence type="ECO:0000313" key="2">
    <source>
        <dbReference type="EMBL" id="JAD40563.1"/>
    </source>
</evidence>
<organism evidence="2">
    <name type="scientific">Arundo donax</name>
    <name type="common">Giant reed</name>
    <name type="synonym">Donax arundinaceus</name>
    <dbReference type="NCBI Taxonomy" id="35708"/>
    <lineage>
        <taxon>Eukaryota</taxon>
        <taxon>Viridiplantae</taxon>
        <taxon>Streptophyta</taxon>
        <taxon>Embryophyta</taxon>
        <taxon>Tracheophyta</taxon>
        <taxon>Spermatophyta</taxon>
        <taxon>Magnoliopsida</taxon>
        <taxon>Liliopsida</taxon>
        <taxon>Poales</taxon>
        <taxon>Poaceae</taxon>
        <taxon>PACMAD clade</taxon>
        <taxon>Arundinoideae</taxon>
        <taxon>Arundineae</taxon>
        <taxon>Arundo</taxon>
    </lineage>
</organism>
<name>A0A0A8ZS98_ARUDO</name>
<keyword evidence="1" id="KW-0812">Transmembrane</keyword>
<proteinExistence type="predicted"/>
<keyword evidence="1" id="KW-1133">Transmembrane helix</keyword>
<dbReference type="EMBL" id="GBRH01257332">
    <property type="protein sequence ID" value="JAD40563.1"/>
    <property type="molecule type" value="Transcribed_RNA"/>
</dbReference>
<feature type="transmembrane region" description="Helical" evidence="1">
    <location>
        <begin position="18"/>
        <end position="42"/>
    </location>
</feature>
<sequence>MANGGGGGRSHALTRRWYGGYGCACGGGVVLVWATMVIVAPVRATPGEWHQWTATTEAARKAQLGGRRPQVGGKIVVVSCGSTAS</sequence>
<reference evidence="2" key="2">
    <citation type="journal article" date="2015" name="Data Brief">
        <title>Shoot transcriptome of the giant reed, Arundo donax.</title>
        <authorList>
            <person name="Barrero R.A."/>
            <person name="Guerrero F.D."/>
            <person name="Moolhuijzen P."/>
            <person name="Goolsby J.A."/>
            <person name="Tidwell J."/>
            <person name="Bellgard S.E."/>
            <person name="Bellgard M.I."/>
        </authorList>
    </citation>
    <scope>NUCLEOTIDE SEQUENCE</scope>
    <source>
        <tissue evidence="2">Shoot tissue taken approximately 20 cm above the soil surface</tissue>
    </source>
</reference>
<accession>A0A0A8ZS98</accession>
<dbReference type="AlphaFoldDB" id="A0A0A8ZS98"/>
<protein>
    <submittedName>
        <fullName evidence="2">Uncharacterized protein</fullName>
    </submittedName>
</protein>
<keyword evidence="1" id="KW-0472">Membrane</keyword>